<keyword evidence="3" id="KW-0133">Cell shape</keyword>
<feature type="transmembrane region" description="Helical" evidence="6">
    <location>
        <begin position="91"/>
        <end position="112"/>
    </location>
</feature>
<feature type="transmembrane region" description="Helical" evidence="6">
    <location>
        <begin position="174"/>
        <end position="191"/>
    </location>
</feature>
<organism evidence="8">
    <name type="scientific">freshwater metagenome</name>
    <dbReference type="NCBI Taxonomy" id="449393"/>
    <lineage>
        <taxon>unclassified sequences</taxon>
        <taxon>metagenomes</taxon>
        <taxon>ecological metagenomes</taxon>
    </lineage>
</organism>
<dbReference type="EMBL" id="CAFBMG010000029">
    <property type="protein sequence ID" value="CAB4895492.1"/>
    <property type="molecule type" value="Genomic_DNA"/>
</dbReference>
<dbReference type="EMBL" id="CAEZSF010000023">
    <property type="protein sequence ID" value="CAB4531616.1"/>
    <property type="molecule type" value="Genomic_DNA"/>
</dbReference>
<evidence type="ECO:0000256" key="5">
    <source>
        <dbReference type="ARBA" id="ARBA00023136"/>
    </source>
</evidence>
<evidence type="ECO:0000313" key="9">
    <source>
        <dbReference type="EMBL" id="CAB4895492.1"/>
    </source>
</evidence>
<feature type="transmembrane region" description="Helical" evidence="6">
    <location>
        <begin position="287"/>
        <end position="307"/>
    </location>
</feature>
<name>A0A6J6SRK9_9ZZZZ</name>
<protein>
    <submittedName>
        <fullName evidence="8">Unannotated protein</fullName>
    </submittedName>
</protein>
<dbReference type="GO" id="GO:0051301">
    <property type="term" value="P:cell division"/>
    <property type="evidence" value="ECO:0007669"/>
    <property type="project" value="InterPro"/>
</dbReference>
<dbReference type="GO" id="GO:0005886">
    <property type="term" value="C:plasma membrane"/>
    <property type="evidence" value="ECO:0007669"/>
    <property type="project" value="TreeGrafter"/>
</dbReference>
<feature type="transmembrane region" description="Helical" evidence="6">
    <location>
        <begin position="124"/>
        <end position="144"/>
    </location>
</feature>
<dbReference type="GO" id="GO:0008360">
    <property type="term" value="P:regulation of cell shape"/>
    <property type="evidence" value="ECO:0007669"/>
    <property type="project" value="UniProtKB-KW"/>
</dbReference>
<feature type="transmembrane region" description="Helical" evidence="6">
    <location>
        <begin position="58"/>
        <end position="79"/>
    </location>
</feature>
<feature type="transmembrane region" description="Helical" evidence="6">
    <location>
        <begin position="314"/>
        <end position="333"/>
    </location>
</feature>
<keyword evidence="5 6" id="KW-0472">Membrane</keyword>
<feature type="transmembrane region" description="Helical" evidence="6">
    <location>
        <begin position="353"/>
        <end position="371"/>
    </location>
</feature>
<dbReference type="GO" id="GO:0032153">
    <property type="term" value="C:cell division site"/>
    <property type="evidence" value="ECO:0007669"/>
    <property type="project" value="TreeGrafter"/>
</dbReference>
<reference evidence="8" key="1">
    <citation type="submission" date="2020-05" db="EMBL/GenBank/DDBJ databases">
        <authorList>
            <person name="Chiriac C."/>
            <person name="Salcher M."/>
            <person name="Ghai R."/>
            <person name="Kavagutti S V."/>
        </authorList>
    </citation>
    <scope>NUCLEOTIDE SEQUENCE</scope>
</reference>
<evidence type="ECO:0000313" key="8">
    <source>
        <dbReference type="EMBL" id="CAB4737551.1"/>
    </source>
</evidence>
<dbReference type="AlphaFoldDB" id="A0A6J6SRK9"/>
<evidence type="ECO:0000313" key="7">
    <source>
        <dbReference type="EMBL" id="CAB4531616.1"/>
    </source>
</evidence>
<keyword evidence="2 6" id="KW-0812">Transmembrane</keyword>
<accession>A0A6J6SRK9</accession>
<dbReference type="PROSITE" id="PS00428">
    <property type="entry name" value="FTSW_RODA_SPOVE"/>
    <property type="match status" value="1"/>
</dbReference>
<evidence type="ECO:0000256" key="1">
    <source>
        <dbReference type="ARBA" id="ARBA00004141"/>
    </source>
</evidence>
<feature type="transmembrane region" description="Helical" evidence="6">
    <location>
        <begin position="151"/>
        <end position="168"/>
    </location>
</feature>
<keyword evidence="4 6" id="KW-1133">Transmembrane helix</keyword>
<dbReference type="GO" id="GO:0015648">
    <property type="term" value="F:lipid-linked peptidoglycan transporter activity"/>
    <property type="evidence" value="ECO:0007669"/>
    <property type="project" value="TreeGrafter"/>
</dbReference>
<dbReference type="InterPro" id="IPR001182">
    <property type="entry name" value="FtsW/RodA"/>
</dbReference>
<dbReference type="Pfam" id="PF01098">
    <property type="entry name" value="FTSW_RODA_SPOVE"/>
    <property type="match status" value="1"/>
</dbReference>
<sequence>MQQLRVDRQSPSGFRGRDVSSAWKHIDIVLLVATGLILLFGLVMVYSATRRFPGGTGILLRQALFVVIGIVAMAGVSLVDYRRIADWWQIIYGLSMLVLAGVLSPLGSLGAFGTKGWYAFGPVVFQPVEIAKLGTVLAVAAYLGSAERVDLRRLATALLLFGVPMGLTMLQPDLGSALVFIVVGMGMLVVGGVRVRHLAVLVILGVVAVFGILQSSALDQYQKDRLTAFANPDGVSAKARYNIDQAQTAISSGGLTGYGLGKGPSTRLGYVPAQQTDFIFTVAGEEFGFVGSGLLLILFAIVIWRIWRAAQLAADSMGTLLCIGVMSMFLFHIFENVGMNLGIMPVTGIPLPLVSQGGSAVVASCIALGLVQSVHMHRYS</sequence>
<proteinExistence type="predicted"/>
<gene>
    <name evidence="7" type="ORF">UFOPK1358_00401</name>
    <name evidence="8" type="ORF">UFOPK2766_00801</name>
    <name evidence="9" type="ORF">UFOPK3519_00551</name>
</gene>
<evidence type="ECO:0000256" key="6">
    <source>
        <dbReference type="SAM" id="Phobius"/>
    </source>
</evidence>
<feature type="transmembrane region" description="Helical" evidence="6">
    <location>
        <begin position="25"/>
        <end position="46"/>
    </location>
</feature>
<dbReference type="PANTHER" id="PTHR30474">
    <property type="entry name" value="CELL CYCLE PROTEIN"/>
    <property type="match status" value="1"/>
</dbReference>
<evidence type="ECO:0000256" key="4">
    <source>
        <dbReference type="ARBA" id="ARBA00022989"/>
    </source>
</evidence>
<evidence type="ECO:0000256" key="2">
    <source>
        <dbReference type="ARBA" id="ARBA00022692"/>
    </source>
</evidence>
<comment type="subcellular location">
    <subcellularLocation>
        <location evidence="1">Membrane</location>
        <topology evidence="1">Multi-pass membrane protein</topology>
    </subcellularLocation>
</comment>
<evidence type="ECO:0000256" key="3">
    <source>
        <dbReference type="ARBA" id="ARBA00022960"/>
    </source>
</evidence>
<dbReference type="InterPro" id="IPR018365">
    <property type="entry name" value="Cell_cycle_FtsW-rel_CS"/>
</dbReference>
<feature type="transmembrane region" description="Helical" evidence="6">
    <location>
        <begin position="198"/>
        <end position="217"/>
    </location>
</feature>
<dbReference type="EMBL" id="CAEZYU010000028">
    <property type="protein sequence ID" value="CAB4737551.1"/>
    <property type="molecule type" value="Genomic_DNA"/>
</dbReference>